<dbReference type="Proteomes" id="UP001239169">
    <property type="component" value="Chromosome"/>
</dbReference>
<name>A0ABY8R6X5_PARBF</name>
<evidence type="ECO:0008006" key="3">
    <source>
        <dbReference type="Google" id="ProtNLM"/>
    </source>
</evidence>
<accession>A0ABY8R6X5</accession>
<organism evidence="1 2">
    <name type="scientific">Paraclostridium bifermentans</name>
    <name type="common">Clostridium bifermentans</name>
    <dbReference type="NCBI Taxonomy" id="1490"/>
    <lineage>
        <taxon>Bacteria</taxon>
        <taxon>Bacillati</taxon>
        <taxon>Bacillota</taxon>
        <taxon>Clostridia</taxon>
        <taxon>Peptostreptococcales</taxon>
        <taxon>Peptostreptococcaceae</taxon>
        <taxon>Paraclostridium</taxon>
    </lineage>
</organism>
<reference evidence="1 2" key="1">
    <citation type="submission" date="2023-04" db="EMBL/GenBank/DDBJ databases">
        <title>Bacteria Genome Submission.</title>
        <authorList>
            <person name="Isaac P."/>
        </authorList>
    </citation>
    <scope>NUCLEOTIDE SEQUENCE [LARGE SCALE GENOMIC DNA]</scope>
    <source>
        <strain evidence="1 2">SampleS7P1</strain>
    </source>
</reference>
<keyword evidence="2" id="KW-1185">Reference proteome</keyword>
<sequence length="73" mass="8752">MMDKVIIDGKEVQLTADLFEVSPADMTQHEAITRPSLTFWQDARKRLFRNKGRSYRFNHIIYNMFPYCIWPNV</sequence>
<gene>
    <name evidence="1" type="ORF">QJS64_04325</name>
</gene>
<dbReference type="EMBL" id="CP124685">
    <property type="protein sequence ID" value="WGX76426.1"/>
    <property type="molecule type" value="Genomic_DNA"/>
</dbReference>
<proteinExistence type="predicted"/>
<protein>
    <recommendedName>
        <fullName evidence="3">KilA-N DNA-binding domain-containing protein</fullName>
    </recommendedName>
</protein>
<evidence type="ECO:0000313" key="1">
    <source>
        <dbReference type="EMBL" id="WGX76426.1"/>
    </source>
</evidence>
<evidence type="ECO:0000313" key="2">
    <source>
        <dbReference type="Proteomes" id="UP001239169"/>
    </source>
</evidence>